<dbReference type="InterPro" id="IPR003591">
    <property type="entry name" value="Leu-rich_rpt_typical-subtyp"/>
</dbReference>
<dbReference type="Proteomes" id="UP001419268">
    <property type="component" value="Unassembled WGS sequence"/>
</dbReference>
<dbReference type="Pfam" id="PF00560">
    <property type="entry name" value="LRR_1"/>
    <property type="match status" value="7"/>
</dbReference>
<evidence type="ECO:0000256" key="7">
    <source>
        <dbReference type="ARBA" id="ARBA00022729"/>
    </source>
</evidence>
<comment type="similarity">
    <text evidence="3">Belongs to the RLP family.</text>
</comment>
<feature type="transmembrane region" description="Helical" evidence="11">
    <location>
        <begin position="1000"/>
        <end position="1023"/>
    </location>
</feature>
<name>A0AAP0LEG5_9MAGN</name>
<evidence type="ECO:0000256" key="8">
    <source>
        <dbReference type="ARBA" id="ARBA00022737"/>
    </source>
</evidence>
<keyword evidence="8" id="KW-0677">Repeat</keyword>
<keyword evidence="9 11" id="KW-1133">Transmembrane helix</keyword>
<evidence type="ECO:0000259" key="13">
    <source>
        <dbReference type="Pfam" id="PF23598"/>
    </source>
</evidence>
<keyword evidence="10 11" id="KW-0472">Membrane</keyword>
<evidence type="ECO:0008006" key="16">
    <source>
        <dbReference type="Google" id="ProtNLM"/>
    </source>
</evidence>
<dbReference type="FunFam" id="3.80.10.10:FF:000095">
    <property type="entry name" value="LRR receptor-like serine/threonine-protein kinase GSO1"/>
    <property type="match status" value="1"/>
</dbReference>
<dbReference type="InterPro" id="IPR013210">
    <property type="entry name" value="LRR_N_plant-typ"/>
</dbReference>
<dbReference type="PRINTS" id="PR00019">
    <property type="entry name" value="LEURICHRPT"/>
</dbReference>
<dbReference type="GO" id="GO:0005886">
    <property type="term" value="C:plasma membrane"/>
    <property type="evidence" value="ECO:0007669"/>
    <property type="project" value="UniProtKB-SubCell"/>
</dbReference>
<dbReference type="Pfam" id="PF08263">
    <property type="entry name" value="LRRNT_2"/>
    <property type="match status" value="1"/>
</dbReference>
<feature type="domain" description="Disease resistance R13L4/SHOC-2-like LRR" evidence="13">
    <location>
        <begin position="187"/>
        <end position="415"/>
    </location>
</feature>
<keyword evidence="15" id="KW-1185">Reference proteome</keyword>
<dbReference type="PROSITE" id="PS51450">
    <property type="entry name" value="LRR"/>
    <property type="match status" value="1"/>
</dbReference>
<dbReference type="SMART" id="SM00369">
    <property type="entry name" value="LRR_TYP"/>
    <property type="match status" value="9"/>
</dbReference>
<evidence type="ECO:0000313" key="15">
    <source>
        <dbReference type="Proteomes" id="UP001419268"/>
    </source>
</evidence>
<keyword evidence="5" id="KW-0433">Leucine-rich repeat</keyword>
<evidence type="ECO:0000313" key="14">
    <source>
        <dbReference type="EMBL" id="KAK9167519.1"/>
    </source>
</evidence>
<dbReference type="Pfam" id="PF23598">
    <property type="entry name" value="LRR_14"/>
    <property type="match status" value="1"/>
</dbReference>
<sequence>MSSTSPCRPDQSLALLQFKSSFSIEYDVSKLWSWKANTDCCTSWDGVSCDDFGFVIGLDVSRSMLFGNIDSNNSLFNLYHLQTVNLANNDFNFSSIPAGFARLNRSLTHLDLSSSNFSGVVPQEISQLTNLISLDLSYSTLEVLSPDTLRTLVSNFSSLMELHLDSFMSDGYTSATSSHEWLSAIASAKLHHLQVLTLSGCELGGSIGTSLLNLSSLSHLDLSYNDITDFPQQMFHLPNLKVLDLSHNFNLTGSFPEFPPGSAIQQLFLAHTNYTGRIPHSIGNLKQLTDLEVGHCGFFGPLPHSLGDLEQLAFLDLSWNNFEGEVPSSFSNFSRLEELDMSFNGFVGPLPSLKASCMTIARIDLSFNEFSGPIPSSYANLPNLTHLHLSNNQLNGTIPPSLFTLPSLQEMHLDQNKFIGILDDEVFPNSISSPLTRLDLSYNLLEENILKFISKFTSLEYLDLRSNNFHGAVDPRMFTSLKNLSVIDLSDNIMLLIDTSDLVITIPSLSEFAASSCNLSAVPRFLRYQPHLYSLNLSDNQIQGKMPDWLWTNVENVDLSNNSLVGFEHPFSNHSSSSLEYLDLSSNHFEGSLPIFPSSMRYLDLSSNHFEGSLPIFPSSLETLDLSSNHFEGSLPNFPKGMDFISLSKNKFTGAIPLTICNSSWRRIDLSHNQISGEIPSCLFNSFIMDRYPMSVIDLSKNKLQGMIPDTFGSECWLEGLNLNGNQLEGQLPRSLANCLYLTVLDLGNNQIDDTFPFWLEHLESLQVLMLQSNKFHGPIRRRHIANSSFESLHIISLSANSFTGHLPLEYFPSLYLKGMYEIDNHQTSHTAMPHVFYTFLMFPNKGQALEYASIQIPELNAIDLSSNLFDGEISTSIGDYKSLMSLNLSHNSLVGKIPSSLANLRQLESLDLSNNDLVGEIPSELTSLTFLSVLNVSRNHLIGMIPNGRQFDTFPSSSFEGNSRLCGIQLEIDCNPKKSGNVVPPSDHANQSNGANFDWIFAVAGYGSGLVVGVVIEHFVLWRNRYYLEKFMNTIRFFQGKRPRRVRSLRRRRN</sequence>
<dbReference type="InterPro" id="IPR001611">
    <property type="entry name" value="Leu-rich_rpt"/>
</dbReference>
<protein>
    <recommendedName>
        <fullName evidence="16">Leucine-rich repeat-containing N-terminal plant-type domain-containing protein</fullName>
    </recommendedName>
</protein>
<dbReference type="AlphaFoldDB" id="A0AAP0LEG5"/>
<dbReference type="EMBL" id="JBBNAG010000001">
    <property type="protein sequence ID" value="KAK9167519.1"/>
    <property type="molecule type" value="Genomic_DNA"/>
</dbReference>
<gene>
    <name evidence="14" type="ORF">Scep_002710</name>
</gene>
<evidence type="ECO:0000256" key="11">
    <source>
        <dbReference type="SAM" id="Phobius"/>
    </source>
</evidence>
<proteinExistence type="inferred from homology"/>
<comment type="subcellular location">
    <subcellularLocation>
        <location evidence="2">Cell membrane</location>
    </subcellularLocation>
    <subcellularLocation>
        <location evidence="1">Membrane</location>
        <topology evidence="1">Single-pass membrane protein</topology>
    </subcellularLocation>
</comment>
<evidence type="ECO:0000256" key="4">
    <source>
        <dbReference type="ARBA" id="ARBA00022475"/>
    </source>
</evidence>
<keyword evidence="7" id="KW-0732">Signal</keyword>
<dbReference type="PANTHER" id="PTHR48065:SF5">
    <property type="entry name" value="RECEPTOR-LIKE PROTEIN CF-9 HOMOLOG"/>
    <property type="match status" value="1"/>
</dbReference>
<evidence type="ECO:0000256" key="3">
    <source>
        <dbReference type="ARBA" id="ARBA00009592"/>
    </source>
</evidence>
<keyword evidence="6 11" id="KW-0812">Transmembrane</keyword>
<reference evidence="14 15" key="1">
    <citation type="submission" date="2024-01" db="EMBL/GenBank/DDBJ databases">
        <title>Genome assemblies of Stephania.</title>
        <authorList>
            <person name="Yang L."/>
        </authorList>
    </citation>
    <scope>NUCLEOTIDE SEQUENCE [LARGE SCALE GENOMIC DNA]</scope>
    <source>
        <strain evidence="14">JXDWG</strain>
        <tissue evidence="14">Leaf</tissue>
    </source>
</reference>
<dbReference type="InterPro" id="IPR032675">
    <property type="entry name" value="LRR_dom_sf"/>
</dbReference>
<evidence type="ECO:0000256" key="5">
    <source>
        <dbReference type="ARBA" id="ARBA00022614"/>
    </source>
</evidence>
<evidence type="ECO:0000256" key="6">
    <source>
        <dbReference type="ARBA" id="ARBA00022692"/>
    </source>
</evidence>
<dbReference type="InterPro" id="IPR055414">
    <property type="entry name" value="LRR_R13L4/SHOC2-like"/>
</dbReference>
<evidence type="ECO:0000256" key="2">
    <source>
        <dbReference type="ARBA" id="ARBA00004236"/>
    </source>
</evidence>
<accession>A0AAP0LEG5</accession>
<evidence type="ECO:0000259" key="12">
    <source>
        <dbReference type="Pfam" id="PF08263"/>
    </source>
</evidence>
<keyword evidence="4" id="KW-1003">Cell membrane</keyword>
<dbReference type="SUPFAM" id="SSF52058">
    <property type="entry name" value="L domain-like"/>
    <property type="match status" value="3"/>
</dbReference>
<organism evidence="14 15">
    <name type="scientific">Stephania cephalantha</name>
    <dbReference type="NCBI Taxonomy" id="152367"/>
    <lineage>
        <taxon>Eukaryota</taxon>
        <taxon>Viridiplantae</taxon>
        <taxon>Streptophyta</taxon>
        <taxon>Embryophyta</taxon>
        <taxon>Tracheophyta</taxon>
        <taxon>Spermatophyta</taxon>
        <taxon>Magnoliopsida</taxon>
        <taxon>Ranunculales</taxon>
        <taxon>Menispermaceae</taxon>
        <taxon>Menispermoideae</taxon>
        <taxon>Cissampelideae</taxon>
        <taxon>Stephania</taxon>
    </lineage>
</organism>
<dbReference type="FunFam" id="3.80.10.10:FF:000213">
    <property type="entry name" value="Tyrosine-sulfated glycopeptide receptor 1"/>
    <property type="match status" value="1"/>
</dbReference>
<dbReference type="Gene3D" id="3.80.10.10">
    <property type="entry name" value="Ribonuclease Inhibitor"/>
    <property type="match status" value="3"/>
</dbReference>
<evidence type="ECO:0000256" key="1">
    <source>
        <dbReference type="ARBA" id="ARBA00004167"/>
    </source>
</evidence>
<feature type="domain" description="Leucine-rich repeat-containing N-terminal plant-type" evidence="12">
    <location>
        <begin position="9"/>
        <end position="50"/>
    </location>
</feature>
<comment type="caution">
    <text evidence="14">The sequence shown here is derived from an EMBL/GenBank/DDBJ whole genome shotgun (WGS) entry which is preliminary data.</text>
</comment>
<dbReference type="Pfam" id="PF13855">
    <property type="entry name" value="LRR_8"/>
    <property type="match status" value="1"/>
</dbReference>
<evidence type="ECO:0000256" key="9">
    <source>
        <dbReference type="ARBA" id="ARBA00022989"/>
    </source>
</evidence>
<evidence type="ECO:0000256" key="10">
    <source>
        <dbReference type="ARBA" id="ARBA00023136"/>
    </source>
</evidence>
<dbReference type="PANTHER" id="PTHR48065">
    <property type="entry name" value="OS10G0469600 PROTEIN"/>
    <property type="match status" value="1"/>
</dbReference>